<evidence type="ECO:0000313" key="1">
    <source>
        <dbReference type="EMBL" id="CAB3983637.1"/>
    </source>
</evidence>
<dbReference type="PANTHER" id="PTHR45902:SF1">
    <property type="entry name" value="LATROPHILIN RECEPTOR-LIKE PROTEIN A"/>
    <property type="match status" value="1"/>
</dbReference>
<dbReference type="Pfam" id="PF01033">
    <property type="entry name" value="Somatomedin_B"/>
    <property type="match status" value="1"/>
</dbReference>
<accession>A0A7D9HG94</accession>
<organism evidence="1 2">
    <name type="scientific">Paramuricea clavata</name>
    <name type="common">Red gorgonian</name>
    <name type="synonym">Violescent sea-whip</name>
    <dbReference type="NCBI Taxonomy" id="317549"/>
    <lineage>
        <taxon>Eukaryota</taxon>
        <taxon>Metazoa</taxon>
        <taxon>Cnidaria</taxon>
        <taxon>Anthozoa</taxon>
        <taxon>Octocorallia</taxon>
        <taxon>Malacalcyonacea</taxon>
        <taxon>Plexauridae</taxon>
        <taxon>Paramuricea</taxon>
    </lineage>
</organism>
<dbReference type="PROSITE" id="PS00524">
    <property type="entry name" value="SMB_1"/>
    <property type="match status" value="1"/>
</dbReference>
<dbReference type="PROSITE" id="PS50958">
    <property type="entry name" value="SMB_2"/>
    <property type="match status" value="1"/>
</dbReference>
<sequence length="458" mass="53123">MKVHYLLVLLVFITTIPFANQSNVANVKVSPKGQATHSRRIRSTTAFMCSNLTSCSGRCSKKRMFHNIKDSRNKSACYCDPECDKVFTDCCADYVEKCGKHKKMPVKKISTKWSCFKRKEYPFKLWMVDGCKINWPKNDSNVKYCALFKETYPKASWMTPVFASKTTYRNRYCALCNGVTKFKSWKYEDIECINKRPKRNTETKLKYYDKYCDASTIKFKTRTRGIRYCYDVIKFCKYYHDKSASMDCAFGATGLLSSILSTYKNFGCLTCNRKKKNPAVSFTCGPRKGGTKKYVPLSTIVGGYRVDFTVNQKSRCSEGQIYDNVAKLCRNLLVHNTTTSNNFLQQLAVRLTFEQTKTPCSKEIKNETTSKYIRESFLTVLKEKLNMYQTLQNTSTQWRFHDLDVYLDANNTIVTFKILRAPSLNETLELNFFKNELKIGKIDVNGLEVQCLFWQNWI</sequence>
<keyword evidence="1" id="KW-0675">Receptor</keyword>
<dbReference type="InterPro" id="IPR053231">
    <property type="entry name" value="GPCR_LN-TM7"/>
</dbReference>
<reference evidence="1" key="1">
    <citation type="submission" date="2020-04" db="EMBL/GenBank/DDBJ databases">
        <authorList>
            <person name="Alioto T."/>
            <person name="Alioto T."/>
            <person name="Gomez Garrido J."/>
        </authorList>
    </citation>
    <scope>NUCLEOTIDE SEQUENCE</scope>
    <source>
        <strain evidence="1">A484AB</strain>
    </source>
</reference>
<comment type="caution">
    <text evidence="1">The sequence shown here is derived from an EMBL/GenBank/DDBJ whole genome shotgun (WGS) entry which is preliminary data.</text>
</comment>
<evidence type="ECO:0000313" key="2">
    <source>
        <dbReference type="Proteomes" id="UP001152795"/>
    </source>
</evidence>
<dbReference type="InterPro" id="IPR001212">
    <property type="entry name" value="Somatomedin_B_dom"/>
</dbReference>
<keyword evidence="2" id="KW-1185">Reference proteome</keyword>
<dbReference type="Gene3D" id="4.10.410.20">
    <property type="match status" value="1"/>
</dbReference>
<dbReference type="PANTHER" id="PTHR45902">
    <property type="entry name" value="LATROPHILIN RECEPTOR-LIKE PROTEIN A"/>
    <property type="match status" value="1"/>
</dbReference>
<dbReference type="OrthoDB" id="6134459at2759"/>
<protein>
    <submittedName>
        <fullName evidence="1">Cadherin EGF LAG seven-pass G-type receptor 1</fullName>
    </submittedName>
</protein>
<name>A0A7D9HG94_PARCT</name>
<gene>
    <name evidence="1" type="ORF">PACLA_8A028158</name>
</gene>
<proteinExistence type="predicted"/>
<dbReference type="AlphaFoldDB" id="A0A7D9HG94"/>
<dbReference type="EMBL" id="CACRXK020000638">
    <property type="protein sequence ID" value="CAB3983637.1"/>
    <property type="molecule type" value="Genomic_DNA"/>
</dbReference>
<dbReference type="Proteomes" id="UP001152795">
    <property type="component" value="Unassembled WGS sequence"/>
</dbReference>